<dbReference type="OrthoDB" id="2045521at2"/>
<dbReference type="Proteomes" id="UP000231092">
    <property type="component" value="Unassembled WGS sequence"/>
</dbReference>
<organism evidence="1 2">
    <name type="scientific">[Clostridium] celerecrescens 18A</name>
    <dbReference type="NCBI Taxonomy" id="1286362"/>
    <lineage>
        <taxon>Bacteria</taxon>
        <taxon>Bacillati</taxon>
        <taxon>Bacillota</taxon>
        <taxon>Clostridia</taxon>
        <taxon>Lachnospirales</taxon>
        <taxon>Lachnospiraceae</taxon>
        <taxon>Lacrimispora</taxon>
    </lineage>
</organism>
<sequence length="130" mass="14610">MDKKELARLIDGREYGYEPFRDVRQAAKESGLVIVSGASDDLMEIDGAIYDEQGCFEGGVIYFDRQGAFGSDGYATNKIVALWCDRSALDENGKVITWTYKTDIPHETFMIYEDVAPYCRGIVFNLADVK</sequence>
<comment type="caution">
    <text evidence="1">The sequence shown here is derived from an EMBL/GenBank/DDBJ whole genome shotgun (WGS) entry which is preliminary data.</text>
</comment>
<reference evidence="1 2" key="1">
    <citation type="submission" date="2017-11" db="EMBL/GenBank/DDBJ databases">
        <title>Understudied soil microbes with underappreciated capabilities: Untangling the Clostridium saccharolyticum group.</title>
        <authorList>
            <person name="Leschine S."/>
        </authorList>
    </citation>
    <scope>NUCLEOTIDE SEQUENCE [LARGE SCALE GENOMIC DNA]</scope>
    <source>
        <strain evidence="1 2">18A</strain>
    </source>
</reference>
<evidence type="ECO:0000313" key="2">
    <source>
        <dbReference type="Proteomes" id="UP000231092"/>
    </source>
</evidence>
<protein>
    <submittedName>
        <fullName evidence="1">Uncharacterized protein</fullName>
    </submittedName>
</protein>
<accession>A0A2M8Z2W2</accession>
<gene>
    <name evidence="1" type="ORF">H171_1276</name>
</gene>
<name>A0A2M8Z2W2_9FIRM</name>
<evidence type="ECO:0000313" key="1">
    <source>
        <dbReference type="EMBL" id="PJJ27797.1"/>
    </source>
</evidence>
<proteinExistence type="predicted"/>
<dbReference type="RefSeq" id="WP_100304388.1">
    <property type="nucleotide sequence ID" value="NZ_PGET01000001.1"/>
</dbReference>
<dbReference type="EMBL" id="PGET01000001">
    <property type="protein sequence ID" value="PJJ27797.1"/>
    <property type="molecule type" value="Genomic_DNA"/>
</dbReference>
<dbReference type="AlphaFoldDB" id="A0A2M8Z2W2"/>